<organism evidence="2 3">
    <name type="scientific">Thermococcus indicus</name>
    <dbReference type="NCBI Taxonomy" id="2586643"/>
    <lineage>
        <taxon>Archaea</taxon>
        <taxon>Methanobacteriati</taxon>
        <taxon>Methanobacteriota</taxon>
        <taxon>Thermococci</taxon>
        <taxon>Thermococcales</taxon>
        <taxon>Thermococcaceae</taxon>
        <taxon>Thermococcus</taxon>
    </lineage>
</organism>
<evidence type="ECO:0008006" key="4">
    <source>
        <dbReference type="Google" id="ProtNLM"/>
    </source>
</evidence>
<dbReference type="AlphaFoldDB" id="A0A4Y5SLY4"/>
<dbReference type="GeneID" id="40475429"/>
<keyword evidence="1" id="KW-1133">Transmembrane helix</keyword>
<keyword evidence="1" id="KW-0812">Transmembrane</keyword>
<feature type="transmembrane region" description="Helical" evidence="1">
    <location>
        <begin position="49"/>
        <end position="73"/>
    </location>
</feature>
<name>A0A4Y5SLY4_9EURY</name>
<dbReference type="RefSeq" id="WP_139681128.1">
    <property type="nucleotide sequence ID" value="NZ_CP040846.1"/>
</dbReference>
<evidence type="ECO:0000313" key="2">
    <source>
        <dbReference type="EMBL" id="QDA31795.1"/>
    </source>
</evidence>
<keyword evidence="1" id="KW-0472">Membrane</keyword>
<evidence type="ECO:0000313" key="3">
    <source>
        <dbReference type="Proteomes" id="UP000306007"/>
    </source>
</evidence>
<sequence>MTHKMIKSPLMEEVKYTAKELGTLGVSALANVAIIYTVIPILSPGLENGLTLGMLAVAFSLMVSIIVTSPVSWAKTIGTLEMQLSGPFSPRGILLLKAVVASIYGLLPIGGGLAIGSIVRTFIGAKTTPSLLFFTMISCIPLLFAFSLLFTLLCALVEQKHLDFLKVAVFMVAYLLPLYLARYFGVGLYLSSALFIALLILSLVLAVYFAVLKYYGERLSEAIILV</sequence>
<feature type="transmembrane region" description="Helical" evidence="1">
    <location>
        <begin position="131"/>
        <end position="157"/>
    </location>
</feature>
<feature type="transmembrane region" description="Helical" evidence="1">
    <location>
        <begin position="94"/>
        <end position="119"/>
    </location>
</feature>
<feature type="transmembrane region" description="Helical" evidence="1">
    <location>
        <begin position="21"/>
        <end position="43"/>
    </location>
</feature>
<dbReference type="KEGG" id="tic:FH039_09555"/>
<evidence type="ECO:0000256" key="1">
    <source>
        <dbReference type="SAM" id="Phobius"/>
    </source>
</evidence>
<feature type="transmembrane region" description="Helical" evidence="1">
    <location>
        <begin position="187"/>
        <end position="211"/>
    </location>
</feature>
<reference evidence="2 3" key="1">
    <citation type="submission" date="2019-06" db="EMBL/GenBank/DDBJ databases">
        <title>Thermococcus indicus sp. nov., a Fe(III)-reducing hyperthermophilic archaeon isolated from the Onnuri vent field of the Central Indian Ocean ridge.</title>
        <authorList>
            <person name="Lim J.K."/>
            <person name="Kim Y.J."/>
            <person name="Kwon K.K."/>
        </authorList>
    </citation>
    <scope>NUCLEOTIDE SEQUENCE [LARGE SCALE GENOMIC DNA]</scope>
    <source>
        <strain evidence="2 3">IOH1</strain>
    </source>
</reference>
<accession>A0A4Y5SLY4</accession>
<dbReference type="EMBL" id="CP040846">
    <property type="protein sequence ID" value="QDA31795.1"/>
    <property type="molecule type" value="Genomic_DNA"/>
</dbReference>
<keyword evidence="3" id="KW-1185">Reference proteome</keyword>
<feature type="transmembrane region" description="Helical" evidence="1">
    <location>
        <begin position="164"/>
        <end position="181"/>
    </location>
</feature>
<gene>
    <name evidence="2" type="ORF">FH039_09555</name>
</gene>
<proteinExistence type="predicted"/>
<dbReference type="Proteomes" id="UP000306007">
    <property type="component" value="Chromosome"/>
</dbReference>
<protein>
    <recommendedName>
        <fullName evidence="4">ABC transporter permease</fullName>
    </recommendedName>
</protein>
<dbReference type="OrthoDB" id="102641at2157"/>